<dbReference type="AlphaFoldDB" id="A0A8S1HP47"/>
<dbReference type="InterPro" id="IPR024964">
    <property type="entry name" value="CTLH/CRA"/>
</dbReference>
<organism evidence="3 4">
    <name type="scientific">Caenorhabditis auriculariae</name>
    <dbReference type="NCBI Taxonomy" id="2777116"/>
    <lineage>
        <taxon>Eukaryota</taxon>
        <taxon>Metazoa</taxon>
        <taxon>Ecdysozoa</taxon>
        <taxon>Nematoda</taxon>
        <taxon>Chromadorea</taxon>
        <taxon>Rhabditida</taxon>
        <taxon>Rhabditina</taxon>
        <taxon>Rhabditomorpha</taxon>
        <taxon>Rhabditoidea</taxon>
        <taxon>Rhabditidae</taxon>
        <taxon>Peloderinae</taxon>
        <taxon>Caenorhabditis</taxon>
    </lineage>
</organism>
<dbReference type="PROSITE" id="PS50896">
    <property type="entry name" value="LISH"/>
    <property type="match status" value="1"/>
</dbReference>
<feature type="region of interest" description="Disordered" evidence="1">
    <location>
        <begin position="29"/>
        <end position="67"/>
    </location>
</feature>
<reference evidence="3" key="1">
    <citation type="submission" date="2020-10" db="EMBL/GenBank/DDBJ databases">
        <authorList>
            <person name="Kikuchi T."/>
        </authorList>
    </citation>
    <scope>NUCLEOTIDE SEQUENCE</scope>
    <source>
        <strain evidence="3">NKZ352</strain>
    </source>
</reference>
<dbReference type="Proteomes" id="UP000835052">
    <property type="component" value="Unassembled WGS sequence"/>
</dbReference>
<protein>
    <recommendedName>
        <fullName evidence="2">CTLH domain-containing protein</fullName>
    </recommendedName>
</protein>
<sequence>MDGVQRRRAYLSLYTTGSDYSDDDVSVLVESDEQDDHLSLSGDEEEPPEGGPIHWEYCSSSTEEERPRGIARPLDLTTNQAVVGSADNVSVLSYEESDIDSEEDDPMLLNDVDVQRARNEIEPLPTREEMLKLILDYMVFQCHRKPAETLCAEFGLEFPHEEFKIMDFRSDINNCILRGDMKTAIEKIEEISPNMLANNQEVRFLVHRQNLVEMIREGETEQPFGVCENKPRLGFDMERPTDDSPFHTLYGQEQRVAVAKAVNRTLMTSLNRHSESRLAMMFKLLTWAKCELISLSTDDSYDPLEVAHKLFGEKREIDAFANSAIDLDDPCGTRRNPRYEEPIEETSSP</sequence>
<dbReference type="InterPro" id="IPR006594">
    <property type="entry name" value="LisH"/>
</dbReference>
<evidence type="ECO:0000313" key="4">
    <source>
        <dbReference type="Proteomes" id="UP000835052"/>
    </source>
</evidence>
<dbReference type="OrthoDB" id="2415936at2759"/>
<keyword evidence="4" id="KW-1185">Reference proteome</keyword>
<evidence type="ECO:0000313" key="3">
    <source>
        <dbReference type="EMBL" id="CAD6197629.1"/>
    </source>
</evidence>
<dbReference type="EMBL" id="CAJGYM010000100">
    <property type="protein sequence ID" value="CAD6197629.1"/>
    <property type="molecule type" value="Genomic_DNA"/>
</dbReference>
<feature type="domain" description="CTLH" evidence="2">
    <location>
        <begin position="176"/>
        <end position="222"/>
    </location>
</feature>
<dbReference type="InterPro" id="IPR006595">
    <property type="entry name" value="CTLH_C"/>
</dbReference>
<gene>
    <name evidence="3" type="ORF">CAUJ_LOCUS13538</name>
</gene>
<name>A0A8S1HP47_9PELO</name>
<dbReference type="PROSITE" id="PS50897">
    <property type="entry name" value="CTLH"/>
    <property type="match status" value="1"/>
</dbReference>
<evidence type="ECO:0000259" key="2">
    <source>
        <dbReference type="PROSITE" id="PS50897"/>
    </source>
</evidence>
<accession>A0A8S1HP47</accession>
<dbReference type="Pfam" id="PF10607">
    <property type="entry name" value="CTLH"/>
    <property type="match status" value="1"/>
</dbReference>
<proteinExistence type="predicted"/>
<feature type="region of interest" description="Disordered" evidence="1">
    <location>
        <begin position="326"/>
        <end position="349"/>
    </location>
</feature>
<dbReference type="SMART" id="SM00668">
    <property type="entry name" value="CTLH"/>
    <property type="match status" value="1"/>
</dbReference>
<evidence type="ECO:0000256" key="1">
    <source>
        <dbReference type="SAM" id="MobiDB-lite"/>
    </source>
</evidence>
<comment type="caution">
    <text evidence="3">The sequence shown here is derived from an EMBL/GenBank/DDBJ whole genome shotgun (WGS) entry which is preliminary data.</text>
</comment>